<proteinExistence type="predicted"/>
<accession>A0ABU6V8W5</accession>
<gene>
    <name evidence="1" type="ORF">PIB30_027854</name>
</gene>
<comment type="caution">
    <text evidence="1">The sequence shown here is derived from an EMBL/GenBank/DDBJ whole genome shotgun (WGS) entry which is preliminary data.</text>
</comment>
<protein>
    <submittedName>
        <fullName evidence="1">Uncharacterized protein</fullName>
    </submittedName>
</protein>
<reference evidence="1 2" key="1">
    <citation type="journal article" date="2023" name="Plants (Basel)">
        <title>Bridging the Gap: Combining Genomics and Transcriptomics Approaches to Understand Stylosanthes scabra, an Orphan Legume from the Brazilian Caatinga.</title>
        <authorList>
            <person name="Ferreira-Neto J.R.C."/>
            <person name="da Silva M.D."/>
            <person name="Binneck E."/>
            <person name="de Melo N.F."/>
            <person name="da Silva R.H."/>
            <person name="de Melo A.L.T.M."/>
            <person name="Pandolfi V."/>
            <person name="Bustamante F.O."/>
            <person name="Brasileiro-Vidal A.C."/>
            <person name="Benko-Iseppon A.M."/>
        </authorList>
    </citation>
    <scope>NUCLEOTIDE SEQUENCE [LARGE SCALE GENOMIC DNA]</scope>
    <source>
        <tissue evidence="1">Leaves</tissue>
    </source>
</reference>
<organism evidence="1 2">
    <name type="scientific">Stylosanthes scabra</name>
    <dbReference type="NCBI Taxonomy" id="79078"/>
    <lineage>
        <taxon>Eukaryota</taxon>
        <taxon>Viridiplantae</taxon>
        <taxon>Streptophyta</taxon>
        <taxon>Embryophyta</taxon>
        <taxon>Tracheophyta</taxon>
        <taxon>Spermatophyta</taxon>
        <taxon>Magnoliopsida</taxon>
        <taxon>eudicotyledons</taxon>
        <taxon>Gunneridae</taxon>
        <taxon>Pentapetalae</taxon>
        <taxon>rosids</taxon>
        <taxon>fabids</taxon>
        <taxon>Fabales</taxon>
        <taxon>Fabaceae</taxon>
        <taxon>Papilionoideae</taxon>
        <taxon>50 kb inversion clade</taxon>
        <taxon>dalbergioids sensu lato</taxon>
        <taxon>Dalbergieae</taxon>
        <taxon>Pterocarpus clade</taxon>
        <taxon>Stylosanthes</taxon>
    </lineage>
</organism>
<evidence type="ECO:0000313" key="1">
    <source>
        <dbReference type="EMBL" id="MED6170122.1"/>
    </source>
</evidence>
<keyword evidence="2" id="KW-1185">Reference proteome</keyword>
<sequence length="170" mass="19703">MLQNRAVPSLHNFQVTSKTILKSFVVFQTRTSTLEPHFSNNRSLLLDYLIEDLLSYYPRGLSMAVQGKNQNVAPKTSLKIYSRDYDTIIEDPEDSFNPEKILFPFAVEEKLYCFVSPLMSKEEAEKMKPFFPSTEHNELLIKQDMIVAPFEINTRFRNDPKLGTKKANFV</sequence>
<name>A0ABU6V8W5_9FABA</name>
<dbReference type="EMBL" id="JASCZI010151143">
    <property type="protein sequence ID" value="MED6170122.1"/>
    <property type="molecule type" value="Genomic_DNA"/>
</dbReference>
<evidence type="ECO:0000313" key="2">
    <source>
        <dbReference type="Proteomes" id="UP001341840"/>
    </source>
</evidence>
<dbReference type="Proteomes" id="UP001341840">
    <property type="component" value="Unassembled WGS sequence"/>
</dbReference>